<dbReference type="Proteomes" id="UP000587527">
    <property type="component" value="Unassembled WGS sequence"/>
</dbReference>
<organism evidence="2 3">
    <name type="scientific">Allocatelliglobosispora scoriae</name>
    <dbReference type="NCBI Taxonomy" id="643052"/>
    <lineage>
        <taxon>Bacteria</taxon>
        <taxon>Bacillati</taxon>
        <taxon>Actinomycetota</taxon>
        <taxon>Actinomycetes</taxon>
        <taxon>Micromonosporales</taxon>
        <taxon>Micromonosporaceae</taxon>
        <taxon>Allocatelliglobosispora</taxon>
    </lineage>
</organism>
<feature type="transmembrane region" description="Helical" evidence="1">
    <location>
        <begin position="53"/>
        <end position="76"/>
    </location>
</feature>
<evidence type="ECO:0000313" key="2">
    <source>
        <dbReference type="EMBL" id="MBB5872498.1"/>
    </source>
</evidence>
<evidence type="ECO:0000313" key="3">
    <source>
        <dbReference type="Proteomes" id="UP000587527"/>
    </source>
</evidence>
<proteinExistence type="predicted"/>
<keyword evidence="3" id="KW-1185">Reference proteome</keyword>
<name>A0A841BYE0_9ACTN</name>
<feature type="transmembrane region" description="Helical" evidence="1">
    <location>
        <begin position="154"/>
        <end position="176"/>
    </location>
</feature>
<accession>A0A841BYE0</accession>
<dbReference type="RefSeq" id="WP_184842231.1">
    <property type="nucleotide sequence ID" value="NZ_JACHMN010000003.1"/>
</dbReference>
<keyword evidence="1" id="KW-1133">Transmembrane helix</keyword>
<sequence length="224" mass="23526">MAVVRRPPTINRQVVAVAPKQADAEHDNETTVAVPRTPDDAETAASPTPAAHLWAMLLGLGLAAAGLWGGYLITVYNPATAFDAGSEMSIFAGLVVVTAAVERFMEPFTRWMPGRAAQQRYDWALAAMENGVGSTVAAAKAKAERDQARADKGIITWGLATGVSTALAASGGFYLLRMLSATPTTWDGVPAFIDALVTGLVIGSGTKPVHDLISRAQPIPKDEK</sequence>
<keyword evidence="1" id="KW-0472">Membrane</keyword>
<protein>
    <submittedName>
        <fullName evidence="2">Uncharacterized protein</fullName>
    </submittedName>
</protein>
<keyword evidence="1" id="KW-0812">Transmembrane</keyword>
<comment type="caution">
    <text evidence="2">The sequence shown here is derived from an EMBL/GenBank/DDBJ whole genome shotgun (WGS) entry which is preliminary data.</text>
</comment>
<gene>
    <name evidence="2" type="ORF">F4553_005932</name>
</gene>
<dbReference type="EMBL" id="JACHMN010000003">
    <property type="protein sequence ID" value="MBB5872498.1"/>
    <property type="molecule type" value="Genomic_DNA"/>
</dbReference>
<reference evidence="2 3" key="1">
    <citation type="submission" date="2020-08" db="EMBL/GenBank/DDBJ databases">
        <title>Sequencing the genomes of 1000 actinobacteria strains.</title>
        <authorList>
            <person name="Klenk H.-P."/>
        </authorList>
    </citation>
    <scope>NUCLEOTIDE SEQUENCE [LARGE SCALE GENOMIC DNA]</scope>
    <source>
        <strain evidence="2 3">DSM 45362</strain>
    </source>
</reference>
<dbReference type="AlphaFoldDB" id="A0A841BYE0"/>
<evidence type="ECO:0000256" key="1">
    <source>
        <dbReference type="SAM" id="Phobius"/>
    </source>
</evidence>